<dbReference type="PANTHER" id="PTHR24252">
    <property type="entry name" value="ACROSIN-RELATED"/>
    <property type="match status" value="1"/>
</dbReference>
<evidence type="ECO:0000256" key="1">
    <source>
        <dbReference type="ARBA" id="ARBA00022670"/>
    </source>
</evidence>
<dbReference type="AlphaFoldDB" id="A0A8B8IF14"/>
<dbReference type="GO" id="GO:0090729">
    <property type="term" value="F:toxin activity"/>
    <property type="evidence" value="ECO:0007669"/>
    <property type="project" value="UniProtKB-KW"/>
</dbReference>
<evidence type="ECO:0000259" key="6">
    <source>
        <dbReference type="PROSITE" id="PS50240"/>
    </source>
</evidence>
<evidence type="ECO:0000313" key="8">
    <source>
        <dbReference type="RefSeq" id="XP_026494892.2"/>
    </source>
</evidence>
<dbReference type="InterPro" id="IPR018114">
    <property type="entry name" value="TRYPSIN_HIS"/>
</dbReference>
<feature type="domain" description="Peptidase S1" evidence="6">
    <location>
        <begin position="32"/>
        <end position="320"/>
    </location>
</feature>
<dbReference type="CDD" id="cd00190">
    <property type="entry name" value="Tryp_SPc"/>
    <property type="match status" value="1"/>
</dbReference>
<evidence type="ECO:0000256" key="2">
    <source>
        <dbReference type="ARBA" id="ARBA00022801"/>
    </source>
</evidence>
<dbReference type="InterPro" id="IPR001314">
    <property type="entry name" value="Peptidase_S1A"/>
</dbReference>
<dbReference type="OrthoDB" id="10061449at2759"/>
<dbReference type="InterPro" id="IPR009003">
    <property type="entry name" value="Peptidase_S1_PA"/>
</dbReference>
<gene>
    <name evidence="8" type="primary">LOC113399851</name>
</gene>
<dbReference type="OMA" id="NICTHPV"/>
<keyword evidence="1 4" id="KW-0645">Protease</keyword>
<evidence type="ECO:0000256" key="4">
    <source>
        <dbReference type="RuleBase" id="RU363034"/>
    </source>
</evidence>
<reference evidence="8" key="1">
    <citation type="submission" date="2025-08" db="UniProtKB">
        <authorList>
            <consortium name="RefSeq"/>
        </authorList>
    </citation>
    <scope>IDENTIFICATION</scope>
    <source>
        <tissue evidence="8">Whole body</tissue>
    </source>
</reference>
<dbReference type="Gene3D" id="2.40.10.10">
    <property type="entry name" value="Trypsin-like serine proteases"/>
    <property type="match status" value="1"/>
</dbReference>
<dbReference type="InterPro" id="IPR001254">
    <property type="entry name" value="Trypsin_dom"/>
</dbReference>
<dbReference type="Proteomes" id="UP001652626">
    <property type="component" value="Chromosome 8"/>
</dbReference>
<keyword evidence="4" id="KW-0720">Serine protease</keyword>
<sequence>MNVIVNLLFILLKCYLCLSASTGSQYSGDGRLVGGHESKPYSHPYLVTLQLRFLWIRAHVCGGSILSNKWVLTAAHCIKESFLTRWLPLDAIAGAHDVYNFGPKAQINAIGKRFPHPLYPGGIGPYDIAVLQTSKPFTFTNEVQPINLPYNNYKISNDPLTLAGWGVLRTTFFIPDSPSRLQEVKVTYIPYQECYAAIEKIKDIDESNPLNKDANICTGPLSGGIAACSGDSGGPLIQYAPRNAFNRIEETTDDYEDYVGTEYIKRNSIEYKMANINNTEIIPVVLGIVSWGMSPCGDKGAPTVYTKVSEYIDFITEYTKS</sequence>
<accession>A0A8B8IF14</accession>
<keyword evidence="5" id="KW-0732">Signal</keyword>
<keyword evidence="7" id="KW-1185">Reference proteome</keyword>
<evidence type="ECO:0000256" key="5">
    <source>
        <dbReference type="SAM" id="SignalP"/>
    </source>
</evidence>
<dbReference type="PRINTS" id="PR00722">
    <property type="entry name" value="CHYMOTRYPSIN"/>
</dbReference>
<feature type="signal peptide" evidence="5">
    <location>
        <begin position="1"/>
        <end position="19"/>
    </location>
</feature>
<dbReference type="RefSeq" id="XP_026494892.2">
    <property type="nucleotide sequence ID" value="XM_026639107.2"/>
</dbReference>
<dbReference type="GeneID" id="113399851"/>
<dbReference type="GO" id="GO:0005576">
    <property type="term" value="C:extracellular region"/>
    <property type="evidence" value="ECO:0007669"/>
    <property type="project" value="UniProtKB-SubCell"/>
</dbReference>
<evidence type="ECO:0000256" key="3">
    <source>
        <dbReference type="ARBA" id="ARBA00023157"/>
    </source>
</evidence>
<keyword evidence="2 4" id="KW-0378">Hydrolase</keyword>
<protein>
    <submittedName>
        <fullName evidence="8">Mast cell protease 1A-like</fullName>
    </submittedName>
</protein>
<dbReference type="InterPro" id="IPR033116">
    <property type="entry name" value="TRYPSIN_SER"/>
</dbReference>
<dbReference type="PROSITE" id="PS00135">
    <property type="entry name" value="TRYPSIN_SER"/>
    <property type="match status" value="1"/>
</dbReference>
<dbReference type="GO" id="GO:0004252">
    <property type="term" value="F:serine-type endopeptidase activity"/>
    <property type="evidence" value="ECO:0007669"/>
    <property type="project" value="InterPro"/>
</dbReference>
<organism evidence="7 8">
    <name type="scientific">Vanessa tameamea</name>
    <name type="common">Kamehameha butterfly</name>
    <dbReference type="NCBI Taxonomy" id="334116"/>
    <lineage>
        <taxon>Eukaryota</taxon>
        <taxon>Metazoa</taxon>
        <taxon>Ecdysozoa</taxon>
        <taxon>Arthropoda</taxon>
        <taxon>Hexapoda</taxon>
        <taxon>Insecta</taxon>
        <taxon>Pterygota</taxon>
        <taxon>Neoptera</taxon>
        <taxon>Endopterygota</taxon>
        <taxon>Lepidoptera</taxon>
        <taxon>Glossata</taxon>
        <taxon>Ditrysia</taxon>
        <taxon>Papilionoidea</taxon>
        <taxon>Nymphalidae</taxon>
        <taxon>Nymphalinae</taxon>
        <taxon>Vanessa</taxon>
    </lineage>
</organism>
<proteinExistence type="predicted"/>
<keyword evidence="3" id="KW-1015">Disulfide bond</keyword>
<dbReference type="GO" id="GO:0006508">
    <property type="term" value="P:proteolysis"/>
    <property type="evidence" value="ECO:0007669"/>
    <property type="project" value="UniProtKB-KW"/>
</dbReference>
<name>A0A8B8IF14_VANTA</name>
<dbReference type="PROSITE" id="PS00134">
    <property type="entry name" value="TRYPSIN_HIS"/>
    <property type="match status" value="1"/>
</dbReference>
<dbReference type="InterPro" id="IPR043504">
    <property type="entry name" value="Peptidase_S1_PA_chymotrypsin"/>
</dbReference>
<evidence type="ECO:0000313" key="7">
    <source>
        <dbReference type="Proteomes" id="UP001652626"/>
    </source>
</evidence>
<feature type="chain" id="PRO_5045389034" evidence="5">
    <location>
        <begin position="20"/>
        <end position="321"/>
    </location>
</feature>
<dbReference type="SUPFAM" id="SSF50494">
    <property type="entry name" value="Trypsin-like serine proteases"/>
    <property type="match status" value="1"/>
</dbReference>
<dbReference type="Pfam" id="PF00089">
    <property type="entry name" value="Trypsin"/>
    <property type="match status" value="2"/>
</dbReference>
<dbReference type="PROSITE" id="PS50240">
    <property type="entry name" value="TRYPSIN_DOM"/>
    <property type="match status" value="1"/>
</dbReference>
<dbReference type="PANTHER" id="PTHR24252:SF17">
    <property type="entry name" value="SUPPRESSOR OF TUMORIGENICITY 14 PROTEIN HOMOLOG-RELATED"/>
    <property type="match status" value="1"/>
</dbReference>
<dbReference type="SMART" id="SM00020">
    <property type="entry name" value="Tryp_SPc"/>
    <property type="match status" value="1"/>
</dbReference>